<evidence type="ECO:0000313" key="1">
    <source>
        <dbReference type="EMBL" id="KAG2113779.1"/>
    </source>
</evidence>
<reference evidence="1" key="1">
    <citation type="journal article" date="2020" name="New Phytol.">
        <title>Comparative genomics reveals dynamic genome evolution in host specialist ectomycorrhizal fungi.</title>
        <authorList>
            <person name="Lofgren L.A."/>
            <person name="Nguyen N.H."/>
            <person name="Vilgalys R."/>
            <person name="Ruytinx J."/>
            <person name="Liao H.L."/>
            <person name="Branco S."/>
            <person name="Kuo A."/>
            <person name="LaButti K."/>
            <person name="Lipzen A."/>
            <person name="Andreopoulos W."/>
            <person name="Pangilinan J."/>
            <person name="Riley R."/>
            <person name="Hundley H."/>
            <person name="Na H."/>
            <person name="Barry K."/>
            <person name="Grigoriev I.V."/>
            <person name="Stajich J.E."/>
            <person name="Kennedy P.G."/>
        </authorList>
    </citation>
    <scope>NUCLEOTIDE SEQUENCE</scope>
    <source>
        <strain evidence="1">FC423</strain>
    </source>
</reference>
<evidence type="ECO:0000313" key="2">
    <source>
        <dbReference type="Proteomes" id="UP000823399"/>
    </source>
</evidence>
<dbReference type="GeneID" id="64703409"/>
<organism evidence="1 2">
    <name type="scientific">Suillus discolor</name>
    <dbReference type="NCBI Taxonomy" id="1912936"/>
    <lineage>
        <taxon>Eukaryota</taxon>
        <taxon>Fungi</taxon>
        <taxon>Dikarya</taxon>
        <taxon>Basidiomycota</taxon>
        <taxon>Agaricomycotina</taxon>
        <taxon>Agaricomycetes</taxon>
        <taxon>Agaricomycetidae</taxon>
        <taxon>Boletales</taxon>
        <taxon>Suillineae</taxon>
        <taxon>Suillaceae</taxon>
        <taxon>Suillus</taxon>
    </lineage>
</organism>
<sequence>MTCENGMHGLYQYVDDIDIVGRTVVHIAHYPTGYQKICSSNLADFSDIFSVSGQEASTIPQSWIGSESAYINVPGPSSAVGLQAVMPANPPTKRVVGRSLHRIMMACPQWRYPLAYLWVFIRIAMCSSGTQNPHLLTSQRAQRQQVIDQLWPISLTKTNVAPSSLETVLSKTNKKPISEHEILGLTSAWFSQFFYDVRRTLGYIIDDSHAGLGFGDGVFGDVLMDKILDALQMFLRPHAHLLPLAMAKENMCGVRLTIADLESVMFKHAPHPPWETTVFLRSSLYQVLLQRLVNSSSDPISLADYPTPSQIFMELKETGPMLFQQHDDPDIQPFRQALRSLCVITETDVLHITRPSNQPSVLRV</sequence>
<accession>A0A9P7FDS1</accession>
<proteinExistence type="predicted"/>
<dbReference type="RefSeq" id="XP_041296073.1">
    <property type="nucleotide sequence ID" value="XM_041441150.1"/>
</dbReference>
<gene>
    <name evidence="1" type="ORF">F5147DRAFT_770420</name>
</gene>
<protein>
    <submittedName>
        <fullName evidence="1">Uncharacterized protein</fullName>
    </submittedName>
</protein>
<dbReference type="AlphaFoldDB" id="A0A9P7FDS1"/>
<dbReference type="OrthoDB" id="2688879at2759"/>
<comment type="caution">
    <text evidence="1">The sequence shown here is derived from an EMBL/GenBank/DDBJ whole genome shotgun (WGS) entry which is preliminary data.</text>
</comment>
<dbReference type="EMBL" id="JABBWM010000011">
    <property type="protein sequence ID" value="KAG2113779.1"/>
    <property type="molecule type" value="Genomic_DNA"/>
</dbReference>
<dbReference type="Proteomes" id="UP000823399">
    <property type="component" value="Unassembled WGS sequence"/>
</dbReference>
<name>A0A9P7FDS1_9AGAM</name>
<keyword evidence="2" id="KW-1185">Reference proteome</keyword>